<dbReference type="AlphaFoldDB" id="A0AA47N0R1"/>
<dbReference type="Proteomes" id="UP001174136">
    <property type="component" value="Unassembled WGS sequence"/>
</dbReference>
<evidence type="ECO:0000313" key="2">
    <source>
        <dbReference type="Proteomes" id="UP001174136"/>
    </source>
</evidence>
<evidence type="ECO:0000313" key="1">
    <source>
        <dbReference type="EMBL" id="KAK0149552.1"/>
    </source>
</evidence>
<gene>
    <name evidence="1" type="ORF">N1851_009708</name>
</gene>
<protein>
    <submittedName>
        <fullName evidence="1">Uncharacterized protein</fullName>
    </submittedName>
</protein>
<organism evidence="1 2">
    <name type="scientific">Merluccius polli</name>
    <name type="common">Benguela hake</name>
    <name type="synonym">Merluccius cadenati</name>
    <dbReference type="NCBI Taxonomy" id="89951"/>
    <lineage>
        <taxon>Eukaryota</taxon>
        <taxon>Metazoa</taxon>
        <taxon>Chordata</taxon>
        <taxon>Craniata</taxon>
        <taxon>Vertebrata</taxon>
        <taxon>Euteleostomi</taxon>
        <taxon>Actinopterygii</taxon>
        <taxon>Neopterygii</taxon>
        <taxon>Teleostei</taxon>
        <taxon>Neoteleostei</taxon>
        <taxon>Acanthomorphata</taxon>
        <taxon>Zeiogadaria</taxon>
        <taxon>Gadariae</taxon>
        <taxon>Gadiformes</taxon>
        <taxon>Gadoidei</taxon>
        <taxon>Merlucciidae</taxon>
        <taxon>Merluccius</taxon>
    </lineage>
</organism>
<comment type="caution">
    <text evidence="1">The sequence shown here is derived from an EMBL/GenBank/DDBJ whole genome shotgun (WGS) entry which is preliminary data.</text>
</comment>
<sequence length="226" mass="24714">MLQLSKLKEGPEIAAKLNTELSTNVLSVKWVKHNGTEYRPGLLVCVEVAAEMPVFCQIQTVIVKDEQVTLTGSGVETVCFDEHYHAFKIVLKPFQAVKVVHVLVIQELVYFKPVDVQMGFVGSEPEAAVGFQSPASNDLLTLASMQLACSYLDPSVSIPQPPPPRRPPPLVVDGGQVFTVQYLLPSCHRGRGVQYLVDWEGYVWQGCPATRHLSGFLSGPSDTGHG</sequence>
<dbReference type="SUPFAM" id="SSF54160">
    <property type="entry name" value="Chromo domain-like"/>
    <property type="match status" value="1"/>
</dbReference>
<proteinExistence type="predicted"/>
<keyword evidence="2" id="KW-1185">Reference proteome</keyword>
<accession>A0AA47N0R1</accession>
<dbReference type="EMBL" id="JAOPHQ010001737">
    <property type="protein sequence ID" value="KAK0149552.1"/>
    <property type="molecule type" value="Genomic_DNA"/>
</dbReference>
<dbReference type="InterPro" id="IPR016197">
    <property type="entry name" value="Chromo-like_dom_sf"/>
</dbReference>
<name>A0AA47N0R1_MERPO</name>
<reference evidence="1" key="1">
    <citation type="journal article" date="2023" name="Front. Mar. Sci.">
        <title>A new Merluccius polli reference genome to investigate the effects of global change in West African waters.</title>
        <authorList>
            <person name="Mateo J.L."/>
            <person name="Blanco-Fernandez C."/>
            <person name="Garcia-Vazquez E."/>
            <person name="Machado-Schiaffino G."/>
        </authorList>
    </citation>
    <scope>NUCLEOTIDE SEQUENCE</scope>
    <source>
        <strain evidence="1">C29</strain>
        <tissue evidence="1">Fin</tissue>
    </source>
</reference>